<keyword evidence="1" id="KW-0805">Transcription regulation</keyword>
<evidence type="ECO:0000259" key="7">
    <source>
        <dbReference type="PROSITE" id="PS50252"/>
    </source>
</evidence>
<name>A0A4Z2DGR2_SCHJA</name>
<dbReference type="InterPro" id="IPR036960">
    <property type="entry name" value="T-box_sf"/>
</dbReference>
<dbReference type="GO" id="GO:0005634">
    <property type="term" value="C:nucleus"/>
    <property type="evidence" value="ECO:0007669"/>
    <property type="project" value="UniProtKB-SubCell"/>
</dbReference>
<sequence length="491" mass="54761">MLISQKTLNLCFPDKSPPMNLSTSMRNVIISNPSPTESHANVINNSSSNDDEDEAKIFDVEMHRPHILLKNRARRSSNESTTSKSPMSPMVPTLPNGSTFRSPTPPQPPPNINLQSSLPFLHTSSLSLPIPPVPLLPASQLCKNFTSLYASLVNRMDPDQLHILMKMLNDSVTNCLLNNPTAFPTPTSISTSSVIAEAALQSMINGTICAEESSSIPMNIFHNNFDLLEHLDIGNNLHNDLIHPNHRNSQENYHCHEQCDAQSYLRNCLNEPTNWSDKSNALLIMLLMMLMRRNANSLIPAPGQLNNSPSCLSSASSTSPPLSSSSSTLKLSSPTMGSSVATTINQFMDDHLLRHDRSNQHRYPLTHSSNYSYTVDESQKPLKGSITDCQPNSQFKLNPSNVFSERLSFHDITTSSASNKETYIMPTTTHNQNNSRVYLSSNPYIMNDLLDNEKDRMNSLIQRTELLDSDLWKHFHSMTTEMVITKSGRKL</sequence>
<feature type="domain" description="T-box" evidence="7">
    <location>
        <begin position="466"/>
        <end position="491"/>
    </location>
</feature>
<feature type="region of interest" description="Disordered" evidence="6">
    <location>
        <begin position="309"/>
        <end position="337"/>
    </location>
</feature>
<keyword evidence="2 5" id="KW-0238">DNA-binding</keyword>
<evidence type="ECO:0000256" key="2">
    <source>
        <dbReference type="ARBA" id="ARBA00023125"/>
    </source>
</evidence>
<dbReference type="EMBL" id="SKCS01000143">
    <property type="protein sequence ID" value="TNN15684.1"/>
    <property type="molecule type" value="Genomic_DNA"/>
</dbReference>
<dbReference type="GO" id="GO:0045893">
    <property type="term" value="P:positive regulation of DNA-templated transcription"/>
    <property type="evidence" value="ECO:0007669"/>
    <property type="project" value="InterPro"/>
</dbReference>
<evidence type="ECO:0000256" key="5">
    <source>
        <dbReference type="PROSITE-ProRule" id="PRU00201"/>
    </source>
</evidence>
<keyword evidence="4 5" id="KW-0539">Nucleus</keyword>
<dbReference type="GO" id="GO:0003677">
    <property type="term" value="F:DNA binding"/>
    <property type="evidence" value="ECO:0007669"/>
    <property type="project" value="UniProtKB-UniRule"/>
</dbReference>
<dbReference type="OrthoDB" id="6288788at2759"/>
<dbReference type="Pfam" id="PF00907">
    <property type="entry name" value="T-box"/>
    <property type="match status" value="1"/>
</dbReference>
<comment type="caution">
    <text evidence="5">Lacks conserved residue(s) required for the propagation of feature annotation.</text>
</comment>
<evidence type="ECO:0000256" key="6">
    <source>
        <dbReference type="SAM" id="MobiDB-lite"/>
    </source>
</evidence>
<dbReference type="InterPro" id="IPR018186">
    <property type="entry name" value="TF_T-box_CS"/>
</dbReference>
<dbReference type="InterPro" id="IPR046360">
    <property type="entry name" value="T-box_DNA-bd"/>
</dbReference>
<evidence type="ECO:0000313" key="8">
    <source>
        <dbReference type="EMBL" id="TNN15684.1"/>
    </source>
</evidence>
<keyword evidence="3" id="KW-0804">Transcription</keyword>
<reference evidence="8 9" key="1">
    <citation type="submission" date="2019-03" db="EMBL/GenBank/DDBJ databases">
        <title>An improved genome assembly of the fluke Schistosoma japonicum.</title>
        <authorList>
            <person name="Hu W."/>
            <person name="Luo F."/>
            <person name="Yin M."/>
            <person name="Mo X."/>
            <person name="Sun C."/>
            <person name="Wu Q."/>
            <person name="Zhu B."/>
            <person name="Xiang M."/>
            <person name="Wang J."/>
            <person name="Wang Y."/>
            <person name="Zhang T."/>
            <person name="Xu B."/>
            <person name="Zheng H."/>
            <person name="Feng Z."/>
        </authorList>
    </citation>
    <scope>NUCLEOTIDE SEQUENCE [LARGE SCALE GENOMIC DNA]</scope>
    <source>
        <strain evidence="8">HuSjv2</strain>
        <tissue evidence="8">Worms</tissue>
    </source>
</reference>
<evidence type="ECO:0000256" key="1">
    <source>
        <dbReference type="ARBA" id="ARBA00023015"/>
    </source>
</evidence>
<dbReference type="Proteomes" id="UP000311919">
    <property type="component" value="Unassembled WGS sequence"/>
</dbReference>
<proteinExistence type="predicted"/>
<feature type="region of interest" description="Disordered" evidence="6">
    <location>
        <begin position="71"/>
        <end position="109"/>
    </location>
</feature>
<dbReference type="SUPFAM" id="SSF49417">
    <property type="entry name" value="p53-like transcription factors"/>
    <property type="match status" value="1"/>
</dbReference>
<dbReference type="STRING" id="6182.A0A4Z2DGR2"/>
<dbReference type="InterPro" id="IPR008967">
    <property type="entry name" value="p53-like_TF_DNA-bd_sf"/>
</dbReference>
<comment type="subcellular location">
    <subcellularLocation>
        <location evidence="5">Nucleus</location>
    </subcellularLocation>
</comment>
<gene>
    <name evidence="8" type="ORF">EWB00_001087</name>
</gene>
<organism evidence="8 9">
    <name type="scientific">Schistosoma japonicum</name>
    <name type="common">Blood fluke</name>
    <dbReference type="NCBI Taxonomy" id="6182"/>
    <lineage>
        <taxon>Eukaryota</taxon>
        <taxon>Metazoa</taxon>
        <taxon>Spiralia</taxon>
        <taxon>Lophotrochozoa</taxon>
        <taxon>Platyhelminthes</taxon>
        <taxon>Trematoda</taxon>
        <taxon>Digenea</taxon>
        <taxon>Strigeidida</taxon>
        <taxon>Schistosomatoidea</taxon>
        <taxon>Schistosomatidae</taxon>
        <taxon>Schistosoma</taxon>
    </lineage>
</organism>
<evidence type="ECO:0000256" key="3">
    <source>
        <dbReference type="ARBA" id="ARBA00023163"/>
    </source>
</evidence>
<accession>A0A4Z2DGR2</accession>
<dbReference type="GO" id="GO:0003700">
    <property type="term" value="F:DNA-binding transcription factor activity"/>
    <property type="evidence" value="ECO:0007669"/>
    <property type="project" value="InterPro"/>
</dbReference>
<comment type="caution">
    <text evidence="8">The sequence shown here is derived from an EMBL/GenBank/DDBJ whole genome shotgun (WGS) entry which is preliminary data.</text>
</comment>
<evidence type="ECO:0000256" key="4">
    <source>
        <dbReference type="ARBA" id="ARBA00023242"/>
    </source>
</evidence>
<dbReference type="PROSITE" id="PS50252">
    <property type="entry name" value="TBOX_3"/>
    <property type="match status" value="1"/>
</dbReference>
<dbReference type="Gene3D" id="2.60.40.820">
    <property type="entry name" value="Transcription factor, T-box"/>
    <property type="match status" value="1"/>
</dbReference>
<dbReference type="AlphaFoldDB" id="A0A4Z2DGR2"/>
<keyword evidence="9" id="KW-1185">Reference proteome</keyword>
<feature type="compositionally biased region" description="Low complexity" evidence="6">
    <location>
        <begin position="309"/>
        <end position="335"/>
    </location>
</feature>
<dbReference type="PROSITE" id="PS01283">
    <property type="entry name" value="TBOX_1"/>
    <property type="match status" value="1"/>
</dbReference>
<protein>
    <submittedName>
        <fullName evidence="8">T-box transcription factor tbx2</fullName>
    </submittedName>
</protein>
<evidence type="ECO:0000313" key="9">
    <source>
        <dbReference type="Proteomes" id="UP000311919"/>
    </source>
</evidence>